<evidence type="ECO:0000256" key="2">
    <source>
        <dbReference type="ARBA" id="ARBA00022656"/>
    </source>
</evidence>
<dbReference type="Pfam" id="PF18664">
    <property type="entry name" value="CdiA_C_tRNase"/>
    <property type="match status" value="1"/>
</dbReference>
<comment type="subcellular location">
    <subcellularLocation>
        <location evidence="1">Target cell</location>
        <location evidence="1">Target cell cytoplasm</location>
    </subcellularLocation>
</comment>
<dbReference type="Proteomes" id="UP000502681">
    <property type="component" value="Chromosome"/>
</dbReference>
<keyword evidence="4" id="KW-0843">Virulence</keyword>
<protein>
    <recommendedName>
        <fullName evidence="9">Toxin CdiA</fullName>
    </recommendedName>
</protein>
<accession>A0ABX6KYC3</accession>
<feature type="domain" description="VENN motif-containing" evidence="5">
    <location>
        <begin position="27"/>
        <end position="69"/>
    </location>
</feature>
<dbReference type="GeneID" id="90761762"/>
<keyword evidence="3" id="KW-1266">Target cell cytoplasm</keyword>
<evidence type="ECO:0000259" key="6">
    <source>
        <dbReference type="Pfam" id="PF18664"/>
    </source>
</evidence>
<keyword evidence="8" id="KW-1185">Reference proteome</keyword>
<dbReference type="InterPro" id="IPR041620">
    <property type="entry name" value="CdiA_C_tRNase"/>
</dbReference>
<sequence>MARDSLATGELAARVIADRLYPGKAISEMTESEKQTVTTLSLLAGDLAAGTVGDSTTNAVAGAQASQNAQKQLVAMVEEFKAQNCAGLSAEACSAKISEHRNELLKGAAGFGVDFVPVVGDIKGFAEAQSAIDYLAAMVGLIPIAGDAAGKAIKAAEMALKKGDVAEESKLINKASDEIAGSVAHTGAAVNLDEVNRLKFDPHAGKNKLAEGSAATELRNTMGGKLERVEPDASGADFVFSSGPNKGKTVDFMFTTAKGSEKEIEGMNKFFNNNWDRNITQLRTHLDKADIVPLDFRSLNVENQHKLLNHINSLSQADKAKIVIMR</sequence>
<feature type="domain" description="CdiA C-terminal tRNase" evidence="6">
    <location>
        <begin position="209"/>
        <end position="325"/>
    </location>
</feature>
<name>A0ABX6KYC3_9GAMM</name>
<reference evidence="7 8" key="1">
    <citation type="submission" date="2019-04" db="EMBL/GenBank/DDBJ databases">
        <title>Whole Genome Sequencing of Pectobacterium punjabense SS95.</title>
        <authorList>
            <person name="Sarfraz S."/>
            <person name="Oulghazi S."/>
            <person name="Roques C."/>
            <person name="Vandecasteele C."/>
            <person name="Faure D."/>
        </authorList>
    </citation>
    <scope>NUCLEOTIDE SEQUENCE [LARGE SCALE GENOMIC DNA]</scope>
    <source>
        <strain evidence="7 8">SS95</strain>
    </source>
</reference>
<evidence type="ECO:0000313" key="8">
    <source>
        <dbReference type="Proteomes" id="UP000502681"/>
    </source>
</evidence>
<evidence type="ECO:0000256" key="1">
    <source>
        <dbReference type="ARBA" id="ARBA00004219"/>
    </source>
</evidence>
<dbReference type="RefSeq" id="WP_107169448.1">
    <property type="nucleotide sequence ID" value="NZ_CP038498.1"/>
</dbReference>
<dbReference type="InterPro" id="IPR006914">
    <property type="entry name" value="VENN_dom"/>
</dbReference>
<dbReference type="Pfam" id="PF04829">
    <property type="entry name" value="PT-VENN"/>
    <property type="match status" value="1"/>
</dbReference>
<dbReference type="CDD" id="cd20726">
    <property type="entry name" value="CDI_toxin_BpE479_tRNase-like"/>
    <property type="match status" value="1"/>
</dbReference>
<dbReference type="EMBL" id="CP038498">
    <property type="protein sequence ID" value="QJA18846.1"/>
    <property type="molecule type" value="Genomic_DNA"/>
</dbReference>
<keyword evidence="2" id="KW-0800">Toxin</keyword>
<evidence type="ECO:0000259" key="5">
    <source>
        <dbReference type="Pfam" id="PF04829"/>
    </source>
</evidence>
<evidence type="ECO:0008006" key="9">
    <source>
        <dbReference type="Google" id="ProtNLM"/>
    </source>
</evidence>
<evidence type="ECO:0000313" key="7">
    <source>
        <dbReference type="EMBL" id="QJA18846.1"/>
    </source>
</evidence>
<gene>
    <name evidence="7" type="ORF">E2566_02265</name>
</gene>
<evidence type="ECO:0000256" key="3">
    <source>
        <dbReference type="ARBA" id="ARBA00022913"/>
    </source>
</evidence>
<organism evidence="7 8">
    <name type="scientific">Pectobacterium punjabense</name>
    <dbReference type="NCBI Taxonomy" id="2108399"/>
    <lineage>
        <taxon>Bacteria</taxon>
        <taxon>Pseudomonadati</taxon>
        <taxon>Pseudomonadota</taxon>
        <taxon>Gammaproteobacteria</taxon>
        <taxon>Enterobacterales</taxon>
        <taxon>Pectobacteriaceae</taxon>
        <taxon>Pectobacterium</taxon>
    </lineage>
</organism>
<proteinExistence type="predicted"/>
<evidence type="ECO:0000256" key="4">
    <source>
        <dbReference type="ARBA" id="ARBA00023026"/>
    </source>
</evidence>